<dbReference type="EMBL" id="VFET01000008">
    <property type="protein sequence ID" value="TWS04605.1"/>
    <property type="molecule type" value="Genomic_DNA"/>
</dbReference>
<dbReference type="InterPro" id="IPR051533">
    <property type="entry name" value="WaaL-like"/>
</dbReference>
<reference evidence="7 8" key="1">
    <citation type="submission" date="2019-06" db="EMBL/GenBank/DDBJ databases">
        <title>Pseudomonas bimorpha sp. nov. isolated from bovine raw milk and skim milk concentrate.</title>
        <authorList>
            <person name="Hofmann K."/>
            <person name="Huptas C."/>
            <person name="Doll E."/>
            <person name="Scherer S."/>
            <person name="Wenning M."/>
        </authorList>
    </citation>
    <scope>NUCLEOTIDE SEQUENCE [LARGE SCALE GENOMIC DNA]</scope>
    <source>
        <strain evidence="7 8">DSM 17835</strain>
    </source>
</reference>
<feature type="transmembrane region" description="Helical" evidence="5">
    <location>
        <begin position="230"/>
        <end position="245"/>
    </location>
</feature>
<name>A0A5C5QGV6_9PSED</name>
<feature type="transmembrane region" description="Helical" evidence="5">
    <location>
        <begin position="179"/>
        <end position="199"/>
    </location>
</feature>
<evidence type="ECO:0000256" key="3">
    <source>
        <dbReference type="ARBA" id="ARBA00022989"/>
    </source>
</evidence>
<feature type="transmembrane region" description="Helical" evidence="5">
    <location>
        <begin position="206"/>
        <end position="224"/>
    </location>
</feature>
<gene>
    <name evidence="7" type="ORF">FIV36_11780</name>
</gene>
<protein>
    <submittedName>
        <fullName evidence="7">O-antigen ligase family protein</fullName>
    </submittedName>
</protein>
<evidence type="ECO:0000313" key="8">
    <source>
        <dbReference type="Proteomes" id="UP000317951"/>
    </source>
</evidence>
<dbReference type="GO" id="GO:0016874">
    <property type="term" value="F:ligase activity"/>
    <property type="evidence" value="ECO:0007669"/>
    <property type="project" value="UniProtKB-KW"/>
</dbReference>
<evidence type="ECO:0000313" key="7">
    <source>
        <dbReference type="EMBL" id="TWS04605.1"/>
    </source>
</evidence>
<dbReference type="PANTHER" id="PTHR37422:SF13">
    <property type="entry name" value="LIPOPOLYSACCHARIDE BIOSYNTHESIS PROTEIN PA4999-RELATED"/>
    <property type="match status" value="1"/>
</dbReference>
<feature type="transmembrane region" description="Helical" evidence="5">
    <location>
        <begin position="21"/>
        <end position="38"/>
    </location>
</feature>
<dbReference type="PANTHER" id="PTHR37422">
    <property type="entry name" value="TEICHURONIC ACID BIOSYNTHESIS PROTEIN TUAE"/>
    <property type="match status" value="1"/>
</dbReference>
<dbReference type="Proteomes" id="UP000317951">
    <property type="component" value="Unassembled WGS sequence"/>
</dbReference>
<evidence type="ECO:0000259" key="6">
    <source>
        <dbReference type="Pfam" id="PF04932"/>
    </source>
</evidence>
<comment type="subcellular location">
    <subcellularLocation>
        <location evidence="1">Membrane</location>
        <topology evidence="1">Multi-pass membrane protein</topology>
    </subcellularLocation>
</comment>
<feature type="transmembrane region" description="Helical" evidence="5">
    <location>
        <begin position="252"/>
        <end position="270"/>
    </location>
</feature>
<proteinExistence type="predicted"/>
<keyword evidence="7" id="KW-0436">Ligase</keyword>
<evidence type="ECO:0000256" key="4">
    <source>
        <dbReference type="ARBA" id="ARBA00023136"/>
    </source>
</evidence>
<feature type="domain" description="O-antigen ligase-related" evidence="6">
    <location>
        <begin position="215"/>
        <end position="340"/>
    </location>
</feature>
<dbReference type="InterPro" id="IPR007016">
    <property type="entry name" value="O-antigen_ligase-rel_domated"/>
</dbReference>
<sequence length="412" mass="46020">MLKAGAVMPCESLRTLLSRPGQALLALGLFVQLSGFLFNNDGSRQATQVYLLLFLPALILLIAERFALSLWRQPSAQLLLALLGWVVLRGCFDDSWKAPAYLLKVALLILLYVFVVGHLQSKGVIKIPLALAVLFGCCFAWLTLIVQFVVLDKPLVYEVLRSTGRLQELGWHGFANFSYPIPAGLYYGIFAVLLLSVLVERELKAWTWLPVLVGLAGLLVYVLLTFSRGAWFSTLAGSLTLLVLSPQRRARVLLLIGALVILLMMTVFWSRVEHEWFLGTSQRGPIWLNWLARLPEFWALGKGAGVALVYRYPWGDTVQHAHSLYLQLWFEYGIVGFVLFTLLLGTALLKAWRLRADPAARVALATLVFALVAMVSDISNVFTRPNSYWVVLWLPIGLIMGLRPPVEQPTTT</sequence>
<feature type="transmembrane region" description="Helical" evidence="5">
    <location>
        <begin position="50"/>
        <end position="68"/>
    </location>
</feature>
<dbReference type="Pfam" id="PF04932">
    <property type="entry name" value="Wzy_C"/>
    <property type="match status" value="1"/>
</dbReference>
<dbReference type="OrthoDB" id="6189881at2"/>
<organism evidence="7 8">
    <name type="scientific">Pseudomonas extremaustralis</name>
    <dbReference type="NCBI Taxonomy" id="359110"/>
    <lineage>
        <taxon>Bacteria</taxon>
        <taxon>Pseudomonadati</taxon>
        <taxon>Pseudomonadota</taxon>
        <taxon>Gammaproteobacteria</taxon>
        <taxon>Pseudomonadales</taxon>
        <taxon>Pseudomonadaceae</taxon>
        <taxon>Pseudomonas</taxon>
    </lineage>
</organism>
<feature type="transmembrane region" description="Helical" evidence="5">
    <location>
        <begin position="98"/>
        <end position="117"/>
    </location>
</feature>
<accession>A0A5C5QGV6</accession>
<feature type="transmembrane region" description="Helical" evidence="5">
    <location>
        <begin position="329"/>
        <end position="349"/>
    </location>
</feature>
<evidence type="ECO:0000256" key="5">
    <source>
        <dbReference type="SAM" id="Phobius"/>
    </source>
</evidence>
<dbReference type="AlphaFoldDB" id="A0A5C5QGV6"/>
<dbReference type="GO" id="GO:0016020">
    <property type="term" value="C:membrane"/>
    <property type="evidence" value="ECO:0007669"/>
    <property type="project" value="UniProtKB-SubCell"/>
</dbReference>
<keyword evidence="2 5" id="KW-0812">Transmembrane</keyword>
<feature type="transmembrane region" description="Helical" evidence="5">
    <location>
        <begin position="129"/>
        <end position="150"/>
    </location>
</feature>
<evidence type="ECO:0000256" key="2">
    <source>
        <dbReference type="ARBA" id="ARBA00022692"/>
    </source>
</evidence>
<keyword evidence="4 5" id="KW-0472">Membrane</keyword>
<evidence type="ECO:0000256" key="1">
    <source>
        <dbReference type="ARBA" id="ARBA00004141"/>
    </source>
</evidence>
<comment type="caution">
    <text evidence="7">The sequence shown here is derived from an EMBL/GenBank/DDBJ whole genome shotgun (WGS) entry which is preliminary data.</text>
</comment>
<feature type="transmembrane region" description="Helical" evidence="5">
    <location>
        <begin position="388"/>
        <end position="406"/>
    </location>
</feature>
<feature type="transmembrane region" description="Helical" evidence="5">
    <location>
        <begin position="361"/>
        <end position="382"/>
    </location>
</feature>
<keyword evidence="3 5" id="KW-1133">Transmembrane helix</keyword>